<dbReference type="InterPro" id="IPR001841">
    <property type="entry name" value="Znf_RING"/>
</dbReference>
<evidence type="ECO:0000256" key="4">
    <source>
        <dbReference type="ARBA" id="ARBA00022771"/>
    </source>
</evidence>
<dbReference type="Pfam" id="PF13920">
    <property type="entry name" value="zf-C3HC4_3"/>
    <property type="match status" value="1"/>
</dbReference>
<dbReference type="CDD" id="cd16510">
    <property type="entry name" value="RING-HC_IAPs"/>
    <property type="match status" value="1"/>
</dbReference>
<evidence type="ECO:0000259" key="8">
    <source>
        <dbReference type="PROSITE" id="PS50089"/>
    </source>
</evidence>
<dbReference type="InterPro" id="IPR001370">
    <property type="entry name" value="BIR_rpt"/>
</dbReference>
<evidence type="ECO:0000256" key="2">
    <source>
        <dbReference type="ARBA" id="ARBA00022703"/>
    </source>
</evidence>
<dbReference type="InterPro" id="IPR013083">
    <property type="entry name" value="Znf_RING/FYVE/PHD"/>
</dbReference>
<reference evidence="9" key="2">
    <citation type="submission" date="2025-05" db="UniProtKB">
        <authorList>
            <consortium name="EnsemblMetazoa"/>
        </authorList>
    </citation>
    <scope>IDENTIFICATION</scope>
</reference>
<dbReference type="GO" id="GO:0031398">
    <property type="term" value="P:positive regulation of protein ubiquitination"/>
    <property type="evidence" value="ECO:0007669"/>
    <property type="project" value="TreeGrafter"/>
</dbReference>
<dbReference type="GO" id="GO:0043027">
    <property type="term" value="F:cysteine-type endopeptidase inhibitor activity involved in apoptotic process"/>
    <property type="evidence" value="ECO:0007669"/>
    <property type="project" value="TreeGrafter"/>
</dbReference>
<proteinExistence type="inferred from homology"/>
<dbReference type="InParanoid" id="A0A6P7GB54"/>
<dbReference type="KEGG" id="dvv:114335598"/>
<keyword evidence="10" id="KW-1185">Reference proteome</keyword>
<feature type="compositionally biased region" description="Basic and acidic residues" evidence="7">
    <location>
        <begin position="285"/>
        <end position="307"/>
    </location>
</feature>
<dbReference type="SUPFAM" id="SSF57924">
    <property type="entry name" value="Inhibitor of apoptosis (IAP) repeat"/>
    <property type="match status" value="2"/>
</dbReference>
<evidence type="ECO:0000313" key="11">
    <source>
        <dbReference type="RefSeq" id="XP_028141650.1"/>
    </source>
</evidence>
<protein>
    <submittedName>
        <fullName evidence="11">Inhibitor of apoptosis isoform X1</fullName>
    </submittedName>
</protein>
<dbReference type="GO" id="GO:0043066">
    <property type="term" value="P:negative regulation of apoptotic process"/>
    <property type="evidence" value="ECO:0007669"/>
    <property type="project" value="TreeGrafter"/>
</dbReference>
<dbReference type="CTD" id="39753"/>
<feature type="domain" description="RING-type" evidence="8">
    <location>
        <begin position="319"/>
        <end position="354"/>
    </location>
</feature>
<organism evidence="11">
    <name type="scientific">Diabrotica virgifera virgifera</name>
    <name type="common">western corn rootworm</name>
    <dbReference type="NCBI Taxonomy" id="50390"/>
    <lineage>
        <taxon>Eukaryota</taxon>
        <taxon>Metazoa</taxon>
        <taxon>Ecdysozoa</taxon>
        <taxon>Arthropoda</taxon>
        <taxon>Hexapoda</taxon>
        <taxon>Insecta</taxon>
        <taxon>Pterygota</taxon>
        <taxon>Neoptera</taxon>
        <taxon>Endopterygota</taxon>
        <taxon>Coleoptera</taxon>
        <taxon>Polyphaga</taxon>
        <taxon>Cucujiformia</taxon>
        <taxon>Chrysomeloidea</taxon>
        <taxon>Chrysomelidae</taxon>
        <taxon>Galerucinae</taxon>
        <taxon>Diabroticina</taxon>
        <taxon>Diabroticites</taxon>
        <taxon>Diabrotica</taxon>
    </lineage>
</organism>
<keyword evidence="5" id="KW-0862">Zinc</keyword>
<dbReference type="GO" id="GO:0008270">
    <property type="term" value="F:zinc ion binding"/>
    <property type="evidence" value="ECO:0007669"/>
    <property type="project" value="UniProtKB-KW"/>
</dbReference>
<keyword evidence="2" id="KW-0053">Apoptosis</keyword>
<dbReference type="SMART" id="SM00238">
    <property type="entry name" value="BIR"/>
    <property type="match status" value="2"/>
</dbReference>
<dbReference type="PROSITE" id="PS50089">
    <property type="entry name" value="ZF_RING_2"/>
    <property type="match status" value="1"/>
</dbReference>
<dbReference type="Gene3D" id="3.30.40.10">
    <property type="entry name" value="Zinc/RING finger domain, C3HC4 (zinc finger)"/>
    <property type="match status" value="1"/>
</dbReference>
<dbReference type="Pfam" id="PF00653">
    <property type="entry name" value="BIR"/>
    <property type="match status" value="2"/>
</dbReference>
<dbReference type="GO" id="GO:0006915">
    <property type="term" value="P:apoptotic process"/>
    <property type="evidence" value="ECO:0007669"/>
    <property type="project" value="UniProtKB-KW"/>
</dbReference>
<dbReference type="PANTHER" id="PTHR10044:SF174">
    <property type="entry name" value="DEATH-ASSOCIATED INHIBITOR OF APOPTOSIS 1"/>
    <property type="match status" value="1"/>
</dbReference>
<dbReference type="CDD" id="cd00022">
    <property type="entry name" value="BIR"/>
    <property type="match status" value="2"/>
</dbReference>
<evidence type="ECO:0000256" key="3">
    <source>
        <dbReference type="ARBA" id="ARBA00022723"/>
    </source>
</evidence>
<gene>
    <name evidence="11" type="primary">LOC114335598</name>
</gene>
<accession>A0A6P7GB54</accession>
<dbReference type="InterPro" id="IPR050784">
    <property type="entry name" value="IAP"/>
</dbReference>
<dbReference type="RefSeq" id="XP_028141650.1">
    <property type="nucleotide sequence ID" value="XM_028285849.1"/>
</dbReference>
<dbReference type="PANTHER" id="PTHR10044">
    <property type="entry name" value="INHIBITOR OF APOPTOSIS"/>
    <property type="match status" value="1"/>
</dbReference>
<comment type="similarity">
    <text evidence="1">Belongs to the IAP family.</text>
</comment>
<dbReference type="GO" id="GO:0051726">
    <property type="term" value="P:regulation of cell cycle"/>
    <property type="evidence" value="ECO:0007669"/>
    <property type="project" value="TreeGrafter"/>
</dbReference>
<dbReference type="GeneID" id="114335598"/>
<dbReference type="SMART" id="SM00184">
    <property type="entry name" value="RING"/>
    <property type="match status" value="1"/>
</dbReference>
<dbReference type="FunFam" id="1.10.1170.10:FF:000002">
    <property type="entry name" value="Baculoviral IAP repeat containing 7"/>
    <property type="match status" value="1"/>
</dbReference>
<evidence type="ECO:0000256" key="6">
    <source>
        <dbReference type="PROSITE-ProRule" id="PRU00175"/>
    </source>
</evidence>
<evidence type="ECO:0000256" key="1">
    <source>
        <dbReference type="ARBA" id="ARBA00006672"/>
    </source>
</evidence>
<dbReference type="AlphaFoldDB" id="A0A6P7GB54"/>
<evidence type="ECO:0000313" key="9">
    <source>
        <dbReference type="EnsemblMetazoa" id="XP_028141650.1"/>
    </source>
</evidence>
<dbReference type="FunCoup" id="A0A6P7GB54">
    <property type="interactions" value="380"/>
</dbReference>
<keyword evidence="3" id="KW-0479">Metal-binding</keyword>
<dbReference type="GO" id="GO:0061630">
    <property type="term" value="F:ubiquitin protein ligase activity"/>
    <property type="evidence" value="ECO:0007669"/>
    <property type="project" value="TreeGrafter"/>
</dbReference>
<evidence type="ECO:0000256" key="5">
    <source>
        <dbReference type="ARBA" id="ARBA00022833"/>
    </source>
</evidence>
<dbReference type="Proteomes" id="UP001652700">
    <property type="component" value="Unplaced"/>
</dbReference>
<sequence length="366" mass="40899">MTHIVKWLWTKLFHGTKMAVVQSNYIQNIPSFGCVDQPDNGSKTTRESLVEVSSSRPRQEDYSVYENRLASFTNWPNTQVSRESLARAGFIYTGQDDIVICPICKIEGYRWVSGDNPMDDHRVWNPNCPFLNRRDNIEHDHSVGSRDTCGLFGIELLPNSVPEDNTSNLQKLGIQPGTGPQNQDKITLESRLATFQGWPKSIKQRPSELAEAGFYYTGAGDQTVCFYCGGGLKDWDEGDDPWEQHALWFSKCVFLNLKKGKEFIDQVKRKADPQFSIPGPSGTQAKEEPTATESSSDKQSETVKTKSDRESFATDTTLCKICFKNELGVVFLPCGHIVACVDCAAALKTCAVCRKPLEATVRAFLS</sequence>
<dbReference type="Gene3D" id="1.10.1170.10">
    <property type="entry name" value="Inhibitor Of Apoptosis Protein (2mihbC-IAP-1), Chain A"/>
    <property type="match status" value="2"/>
</dbReference>
<reference evidence="11" key="1">
    <citation type="submission" date="2025-04" db="UniProtKB">
        <authorList>
            <consortium name="RefSeq"/>
        </authorList>
    </citation>
    <scope>IDENTIFICATION</scope>
    <source>
        <tissue evidence="11">Whole insect</tissue>
    </source>
</reference>
<dbReference type="OrthoDB" id="5855668at2759"/>
<dbReference type="GO" id="GO:0005737">
    <property type="term" value="C:cytoplasm"/>
    <property type="evidence" value="ECO:0007669"/>
    <property type="project" value="TreeGrafter"/>
</dbReference>
<dbReference type="GO" id="GO:0005634">
    <property type="term" value="C:nucleus"/>
    <property type="evidence" value="ECO:0007669"/>
    <property type="project" value="TreeGrafter"/>
</dbReference>
<evidence type="ECO:0000313" key="10">
    <source>
        <dbReference type="Proteomes" id="UP001652700"/>
    </source>
</evidence>
<feature type="region of interest" description="Disordered" evidence="7">
    <location>
        <begin position="272"/>
        <end position="307"/>
    </location>
</feature>
<dbReference type="PROSITE" id="PS50143">
    <property type="entry name" value="BIR_REPEAT_2"/>
    <property type="match status" value="2"/>
</dbReference>
<dbReference type="PROSITE" id="PS01282">
    <property type="entry name" value="BIR_REPEAT_1"/>
    <property type="match status" value="2"/>
</dbReference>
<dbReference type="FunFam" id="1.10.1170.10:FF:000003">
    <property type="entry name" value="E3 ubiquitin-protein ligase XIAP"/>
    <property type="match status" value="1"/>
</dbReference>
<dbReference type="EnsemblMetazoa" id="XM_028285849.2">
    <property type="protein sequence ID" value="XP_028141650.1"/>
    <property type="gene ID" value="LOC114335598"/>
</dbReference>
<name>A0A6P7GB54_DIAVI</name>
<keyword evidence="4 6" id="KW-0863">Zinc-finger</keyword>
<evidence type="ECO:0000256" key="7">
    <source>
        <dbReference type="SAM" id="MobiDB-lite"/>
    </source>
</evidence>